<dbReference type="InterPro" id="IPR000719">
    <property type="entry name" value="Prot_kinase_dom"/>
</dbReference>
<dbReference type="Gene3D" id="1.10.510.10">
    <property type="entry name" value="Transferase(Phosphotransferase) domain 1"/>
    <property type="match status" value="1"/>
</dbReference>
<comment type="catalytic activity">
    <reaction evidence="7">
        <text>L-seryl-[protein] + ATP = O-phospho-L-seryl-[protein] + ADP + H(+)</text>
        <dbReference type="Rhea" id="RHEA:17989"/>
        <dbReference type="Rhea" id="RHEA-COMP:9863"/>
        <dbReference type="Rhea" id="RHEA-COMP:11604"/>
        <dbReference type="ChEBI" id="CHEBI:15378"/>
        <dbReference type="ChEBI" id="CHEBI:29999"/>
        <dbReference type="ChEBI" id="CHEBI:30616"/>
        <dbReference type="ChEBI" id="CHEBI:83421"/>
        <dbReference type="ChEBI" id="CHEBI:456216"/>
        <dbReference type="EC" id="2.7.12.2"/>
    </reaction>
</comment>
<keyword evidence="1" id="KW-0808">Transferase</keyword>
<evidence type="ECO:0000256" key="7">
    <source>
        <dbReference type="ARBA" id="ARBA00049014"/>
    </source>
</evidence>
<dbReference type="VEuPathDB" id="TriTrypDB:Lsey_0001_0960"/>
<dbReference type="SMART" id="SM00220">
    <property type="entry name" value="S_TKc"/>
    <property type="match status" value="1"/>
</dbReference>
<dbReference type="EC" id="2.7.12.2" evidence="6"/>
<feature type="domain" description="Protein kinase" evidence="11">
    <location>
        <begin position="388"/>
        <end position="742"/>
    </location>
</feature>
<dbReference type="Pfam" id="PF00069">
    <property type="entry name" value="Pkinase"/>
    <property type="match status" value="1"/>
</dbReference>
<reference evidence="12 13" key="1">
    <citation type="journal article" date="2015" name="PLoS Pathog.">
        <title>Leptomonas seymouri: Adaptations to the Dixenous Life Cycle Analyzed by Genome Sequencing, Transcriptome Profiling and Co-infection with Leishmania donovani.</title>
        <authorList>
            <person name="Kraeva N."/>
            <person name="Butenko A."/>
            <person name="Hlavacova J."/>
            <person name="Kostygov A."/>
            <person name="Myskova J."/>
            <person name="Grybchuk D."/>
            <person name="Lestinova T."/>
            <person name="Votypka J."/>
            <person name="Volf P."/>
            <person name="Opperdoes F."/>
            <person name="Flegontov P."/>
            <person name="Lukes J."/>
            <person name="Yurchenko V."/>
        </authorList>
    </citation>
    <scope>NUCLEOTIDE SEQUENCE [LARGE SCALE GENOMIC DNA]</scope>
    <source>
        <strain evidence="12 13">ATCC 30220</strain>
    </source>
</reference>
<evidence type="ECO:0000259" key="11">
    <source>
        <dbReference type="PROSITE" id="PS50011"/>
    </source>
</evidence>
<dbReference type="EMBL" id="LJSK01000001">
    <property type="protein sequence ID" value="KPI90863.1"/>
    <property type="molecule type" value="Genomic_DNA"/>
</dbReference>
<keyword evidence="3" id="KW-0418">Kinase</keyword>
<feature type="compositionally biased region" description="Low complexity" evidence="10">
    <location>
        <begin position="328"/>
        <end position="348"/>
    </location>
</feature>
<dbReference type="PANTHER" id="PTHR48013:SF9">
    <property type="entry name" value="DUAL SPECIFICITY MITOGEN-ACTIVATED PROTEIN KINASE KINASE 5"/>
    <property type="match status" value="1"/>
</dbReference>
<keyword evidence="4" id="KW-0067">ATP-binding</keyword>
<evidence type="ECO:0000313" key="12">
    <source>
        <dbReference type="EMBL" id="KPI90863.1"/>
    </source>
</evidence>
<dbReference type="PROSITE" id="PS50011">
    <property type="entry name" value="PROTEIN_KINASE_DOM"/>
    <property type="match status" value="1"/>
</dbReference>
<organism evidence="12 13">
    <name type="scientific">Leptomonas seymouri</name>
    <dbReference type="NCBI Taxonomy" id="5684"/>
    <lineage>
        <taxon>Eukaryota</taxon>
        <taxon>Discoba</taxon>
        <taxon>Euglenozoa</taxon>
        <taxon>Kinetoplastea</taxon>
        <taxon>Metakinetoplastina</taxon>
        <taxon>Trypanosomatida</taxon>
        <taxon>Trypanosomatidae</taxon>
        <taxon>Leishmaniinae</taxon>
        <taxon>Leptomonas</taxon>
    </lineage>
</organism>
<evidence type="ECO:0000256" key="6">
    <source>
        <dbReference type="ARBA" id="ARBA00038999"/>
    </source>
</evidence>
<dbReference type="GO" id="GO:0005524">
    <property type="term" value="F:ATP binding"/>
    <property type="evidence" value="ECO:0007669"/>
    <property type="project" value="UniProtKB-KW"/>
</dbReference>
<feature type="region of interest" description="Disordered" evidence="10">
    <location>
        <begin position="526"/>
        <end position="552"/>
    </location>
</feature>
<dbReference type="PROSITE" id="PS00108">
    <property type="entry name" value="PROTEIN_KINASE_ST"/>
    <property type="match status" value="1"/>
</dbReference>
<dbReference type="Gene3D" id="3.30.200.20">
    <property type="entry name" value="Phosphorylase Kinase, domain 1"/>
    <property type="match status" value="1"/>
</dbReference>
<accession>A0A0N1I9E7</accession>
<feature type="region of interest" description="Disordered" evidence="10">
    <location>
        <begin position="90"/>
        <end position="124"/>
    </location>
</feature>
<comment type="caution">
    <text evidence="12">The sequence shown here is derived from an EMBL/GenBank/DDBJ whole genome shotgun (WGS) entry which is preliminary data.</text>
</comment>
<comment type="catalytic activity">
    <reaction evidence="9">
        <text>L-tyrosyl-[protein] + ATP = O-phospho-L-tyrosyl-[protein] + ADP + H(+)</text>
        <dbReference type="Rhea" id="RHEA:10596"/>
        <dbReference type="Rhea" id="RHEA-COMP:10136"/>
        <dbReference type="Rhea" id="RHEA-COMP:20101"/>
        <dbReference type="ChEBI" id="CHEBI:15378"/>
        <dbReference type="ChEBI" id="CHEBI:30616"/>
        <dbReference type="ChEBI" id="CHEBI:46858"/>
        <dbReference type="ChEBI" id="CHEBI:61978"/>
        <dbReference type="ChEBI" id="CHEBI:456216"/>
        <dbReference type="EC" id="2.7.12.2"/>
    </reaction>
</comment>
<comment type="similarity">
    <text evidence="5">Belongs to the protein kinase superfamily. STE Ser/Thr protein kinase family. MAP kinase kinase subfamily.</text>
</comment>
<dbReference type="Proteomes" id="UP000038009">
    <property type="component" value="Unassembled WGS sequence"/>
</dbReference>
<evidence type="ECO:0000256" key="1">
    <source>
        <dbReference type="ARBA" id="ARBA00022679"/>
    </source>
</evidence>
<dbReference type="FunFam" id="1.10.510.10:FF:001475">
    <property type="entry name" value="Protein kinase, putative"/>
    <property type="match status" value="1"/>
</dbReference>
<comment type="catalytic activity">
    <reaction evidence="8">
        <text>L-threonyl-[protein] + ATP = O-phospho-L-threonyl-[protein] + ADP + H(+)</text>
        <dbReference type="Rhea" id="RHEA:46608"/>
        <dbReference type="Rhea" id="RHEA-COMP:11060"/>
        <dbReference type="Rhea" id="RHEA-COMP:11605"/>
        <dbReference type="ChEBI" id="CHEBI:15378"/>
        <dbReference type="ChEBI" id="CHEBI:30013"/>
        <dbReference type="ChEBI" id="CHEBI:30616"/>
        <dbReference type="ChEBI" id="CHEBI:61977"/>
        <dbReference type="ChEBI" id="CHEBI:456216"/>
        <dbReference type="EC" id="2.7.12.2"/>
    </reaction>
</comment>
<dbReference type="GO" id="GO:0004708">
    <property type="term" value="F:MAP kinase kinase activity"/>
    <property type="evidence" value="ECO:0007669"/>
    <property type="project" value="UniProtKB-EC"/>
</dbReference>
<proteinExistence type="inferred from homology"/>
<evidence type="ECO:0000256" key="5">
    <source>
        <dbReference type="ARBA" id="ARBA00038035"/>
    </source>
</evidence>
<gene>
    <name evidence="12" type="ORF">ABL78_0096</name>
</gene>
<evidence type="ECO:0000256" key="9">
    <source>
        <dbReference type="ARBA" id="ARBA00051693"/>
    </source>
</evidence>
<evidence type="ECO:0000256" key="2">
    <source>
        <dbReference type="ARBA" id="ARBA00022741"/>
    </source>
</evidence>
<name>A0A0N1I9E7_LEPSE</name>
<sequence length="823" mass="91409">MRAKRPLRRTGPAFDLPQLKSHVPEVQVQQKNEQELNKFFIDIDDSTVSPMVTTDPSFRCASRSHPSSIADLTALDSLAIGGKSWEQQTPAAAGVWHTDGASSSTVRVNGGARSPNLGGQQGEPKFIHVNNTNIFVLIDGISMFVEGKSTFTGTEDVRLLTERLRQKRATRSVDTVQEAILNIEMSADGDIRKGALPASHNCGGDAARGNAQPQLPLSTPASPSPLLSSKVFPIASEWAALFESAKKPVGSPLFRTSRAKSPMRRSINNKILIHGRSTCDATSTTVLPSSESTVPTNAVVTSPLTAAKPLPTLMPNAGLNRSGCLAHSNSSPSVLRKSSPSSPMPMTSNRGPRHGGGHVRDNNGARKAKPISAQDIGRSNRSLDMDEVVIEELIGKGTQGTVFRVRVDGKVYAMKCMNIDEAINATNDVERQGRKKGLVKELTMISLQRSRSPPEYMMQMFNAVASLDVEQKQLSILMELMSFTVENIQQMVSRIPKEELMRITQSTFRKYMSGDAAAKGLMAERRADQTQYGSPRHAMGRNTYNEPAAWERQVERETPQPEVFLSMLAHDVLKGLSELHTDYSIIHCDLKPANVLLCYDQQRFKLADFGCGCVMEDKQHVVRRGIDLGSMLYKAPERFAASILQRDVDADDFAGDGEAVVEFTAKADVWSLGVMLLELASGVHPCEQFKSDFWNYGNLLKLSKMNKPLSWSEAFCDFILRTVCVDVSRRWSVAQLLKHPFVVNFSHVPREKLKLFVQRVEADSKSFHKRQQSELLREQILLSTTRRHRDTYRLQSEKKWNGFTAYLKRGPPTMDQKIFPQLR</sequence>
<protein>
    <recommendedName>
        <fullName evidence="6">mitogen-activated protein kinase kinase</fullName>
        <ecNumber evidence="6">2.7.12.2</ecNumber>
    </recommendedName>
</protein>
<keyword evidence="2" id="KW-0547">Nucleotide-binding</keyword>
<dbReference type="OMA" id="KCMNIDE"/>
<evidence type="ECO:0000256" key="3">
    <source>
        <dbReference type="ARBA" id="ARBA00022777"/>
    </source>
</evidence>
<evidence type="ECO:0000313" key="13">
    <source>
        <dbReference type="Proteomes" id="UP000038009"/>
    </source>
</evidence>
<dbReference type="OrthoDB" id="10252354at2759"/>
<evidence type="ECO:0000256" key="10">
    <source>
        <dbReference type="SAM" id="MobiDB-lite"/>
    </source>
</evidence>
<dbReference type="InterPro" id="IPR011009">
    <property type="entry name" value="Kinase-like_dom_sf"/>
</dbReference>
<keyword evidence="13" id="KW-1185">Reference proteome</keyword>
<evidence type="ECO:0000256" key="8">
    <source>
        <dbReference type="ARBA" id="ARBA00049299"/>
    </source>
</evidence>
<dbReference type="PANTHER" id="PTHR48013">
    <property type="entry name" value="DUAL SPECIFICITY MITOGEN-ACTIVATED PROTEIN KINASE KINASE 5-RELATED"/>
    <property type="match status" value="1"/>
</dbReference>
<evidence type="ECO:0000256" key="4">
    <source>
        <dbReference type="ARBA" id="ARBA00022840"/>
    </source>
</evidence>
<feature type="region of interest" description="Disordered" evidence="10">
    <location>
        <begin position="321"/>
        <end position="372"/>
    </location>
</feature>
<dbReference type="InterPro" id="IPR008271">
    <property type="entry name" value="Ser/Thr_kinase_AS"/>
</dbReference>
<dbReference type="AlphaFoldDB" id="A0A0N1I9E7"/>
<dbReference type="SUPFAM" id="SSF56112">
    <property type="entry name" value="Protein kinase-like (PK-like)"/>
    <property type="match status" value="1"/>
</dbReference>